<dbReference type="GO" id="GO:0009733">
    <property type="term" value="P:response to auxin"/>
    <property type="evidence" value="ECO:0007669"/>
    <property type="project" value="InterPro"/>
</dbReference>
<gene>
    <name evidence="2" type="ORF">L484_000888</name>
</gene>
<dbReference type="KEGG" id="mnt:21384510"/>
<sequence>MRIRLPEMVLQAKKIIHRHRRYHHLSSAHNQVVPKGHFAVYVSEDPAEKKRFVVPISYLKHPLFQELLFKAAEEFGFDHQMGAITIPCAEKDFINLTSCLKYCS</sequence>
<dbReference type="Proteomes" id="UP000030645">
    <property type="component" value="Unassembled WGS sequence"/>
</dbReference>
<proteinExistence type="inferred from homology"/>
<dbReference type="STRING" id="981085.W9QIM9"/>
<name>W9QIM9_9ROSA</name>
<organism evidence="2 3">
    <name type="scientific">Morus notabilis</name>
    <dbReference type="NCBI Taxonomy" id="981085"/>
    <lineage>
        <taxon>Eukaryota</taxon>
        <taxon>Viridiplantae</taxon>
        <taxon>Streptophyta</taxon>
        <taxon>Embryophyta</taxon>
        <taxon>Tracheophyta</taxon>
        <taxon>Spermatophyta</taxon>
        <taxon>Magnoliopsida</taxon>
        <taxon>eudicotyledons</taxon>
        <taxon>Gunneridae</taxon>
        <taxon>Pentapetalae</taxon>
        <taxon>rosids</taxon>
        <taxon>fabids</taxon>
        <taxon>Rosales</taxon>
        <taxon>Moraceae</taxon>
        <taxon>Moreae</taxon>
        <taxon>Morus</taxon>
    </lineage>
</organism>
<keyword evidence="3" id="KW-1185">Reference proteome</keyword>
<reference evidence="3" key="1">
    <citation type="submission" date="2013-01" db="EMBL/GenBank/DDBJ databases">
        <title>Draft Genome Sequence of a Mulberry Tree, Morus notabilis C.K. Schneid.</title>
        <authorList>
            <person name="He N."/>
            <person name="Zhao S."/>
        </authorList>
    </citation>
    <scope>NUCLEOTIDE SEQUENCE</scope>
</reference>
<dbReference type="AlphaFoldDB" id="W9QIM9"/>
<evidence type="ECO:0000256" key="1">
    <source>
        <dbReference type="ARBA" id="ARBA00006974"/>
    </source>
</evidence>
<dbReference type="eggNOG" id="ENOG502S6JN">
    <property type="taxonomic scope" value="Eukaryota"/>
</dbReference>
<dbReference type="InterPro" id="IPR003676">
    <property type="entry name" value="SAUR_fam"/>
</dbReference>
<protein>
    <recommendedName>
        <fullName evidence="4">Auxin-induced protein 15A</fullName>
    </recommendedName>
</protein>
<dbReference type="Pfam" id="PF02519">
    <property type="entry name" value="Auxin_inducible"/>
    <property type="match status" value="1"/>
</dbReference>
<dbReference type="EMBL" id="KE343302">
    <property type="protein sequence ID" value="EXB22713.1"/>
    <property type="molecule type" value="Genomic_DNA"/>
</dbReference>
<dbReference type="OrthoDB" id="625231at2759"/>
<accession>W9QIM9</accession>
<evidence type="ECO:0000313" key="3">
    <source>
        <dbReference type="Proteomes" id="UP000030645"/>
    </source>
</evidence>
<dbReference type="PANTHER" id="PTHR31929">
    <property type="entry name" value="SAUR-LIKE AUXIN-RESPONSIVE PROTEIN FAMILY-RELATED"/>
    <property type="match status" value="1"/>
</dbReference>
<comment type="similarity">
    <text evidence="1">Belongs to the ARG7 family.</text>
</comment>
<evidence type="ECO:0000313" key="2">
    <source>
        <dbReference type="EMBL" id="EXB22713.1"/>
    </source>
</evidence>
<evidence type="ECO:0008006" key="4">
    <source>
        <dbReference type="Google" id="ProtNLM"/>
    </source>
</evidence>